<sequence length="296" mass="34317">MRKKIWLICLALFITMIFTSCNATNANSKGKIKLGVTSWKENIATANMWKVLLEQKGYKVELMYLEKAAIWTGVARGDVDANLEVWLPVTDKPLNNRYKDDIVLKSKWYEGTGLGLVVPSYMKNINSIEDLNAHKDELDNKIVGIEPGSSLMNLTNKAMKEYDIKLKLVQSSEAAMMSELKKAYTKKKPIAVTLWNPHWGFSEFDLKYLKDPKKVYGEKDDIYYSVRKGFEKDHPDIIKYFDKWKMNDEQLGTLMVELNKTKDPEEAARKWIKKNQVLVNEWVKINKNRLEDSHIL</sequence>
<dbReference type="CDD" id="cd13639">
    <property type="entry name" value="PBP2_OpuAC_like"/>
    <property type="match status" value="1"/>
</dbReference>
<dbReference type="PANTHER" id="PTHR47737:SF1">
    <property type="entry name" value="GLYCINE BETAINE_PROLINE BETAINE TRANSPORT SYSTEM PERMEASE PROTEIN PROW"/>
    <property type="match status" value="1"/>
</dbReference>
<feature type="chain" id="PRO_5046430621" evidence="5">
    <location>
        <begin position="24"/>
        <end position="296"/>
    </location>
</feature>
<evidence type="ECO:0000256" key="5">
    <source>
        <dbReference type="SAM" id="SignalP"/>
    </source>
</evidence>
<dbReference type="PANTHER" id="PTHR47737">
    <property type="entry name" value="GLYCINE BETAINE/PROLINE BETAINE TRANSPORT SYSTEM PERMEASE PROTEIN PROW"/>
    <property type="match status" value="1"/>
</dbReference>
<dbReference type="EMBL" id="JASWHZ010000001">
    <property type="protein sequence ID" value="MDL2418014.1"/>
    <property type="molecule type" value="Genomic_DNA"/>
</dbReference>
<feature type="domain" description="ABC-type glycine betaine transport system substrate-binding" evidence="6">
    <location>
        <begin position="31"/>
        <end position="274"/>
    </location>
</feature>
<dbReference type="Gene3D" id="3.40.190.100">
    <property type="entry name" value="Glycine betaine-binding periplasmic protein, domain 2"/>
    <property type="match status" value="1"/>
</dbReference>
<keyword evidence="5" id="KW-0732">Signal</keyword>
<evidence type="ECO:0000313" key="7">
    <source>
        <dbReference type="EMBL" id="MDL2418014.1"/>
    </source>
</evidence>
<dbReference type="Proteomes" id="UP001229716">
    <property type="component" value="Unassembled WGS sequence"/>
</dbReference>
<reference evidence="7 8" key="1">
    <citation type="journal article" date="2023" name="Int. J. Mol. Sci.">
        <title>Pathogenicity and Genomic Characterization of a Novel Genospecies, Bacillus shihchuchen, of the Bacillus cereus Group Isolated from Chinese Softshell Turtle (Pelodiscus sinensis).</title>
        <authorList>
            <person name="Cheng L.W."/>
            <person name="Byadgi O.V."/>
            <person name="Tsai C.E."/>
            <person name="Wang P.C."/>
            <person name="Chen S.C."/>
        </authorList>
    </citation>
    <scope>NUCLEOTIDE SEQUENCE [LARGE SCALE GENOMIC DNA]</scope>
    <source>
        <strain evidence="7 8">QF108-045</strain>
    </source>
</reference>
<evidence type="ECO:0000313" key="8">
    <source>
        <dbReference type="Proteomes" id="UP001229716"/>
    </source>
</evidence>
<keyword evidence="2" id="KW-0813">Transport</keyword>
<keyword evidence="3" id="KW-1003">Cell membrane</keyword>
<accession>A0ABT7KV62</accession>
<gene>
    <name evidence="7" type="ORF">P6F46_13100</name>
</gene>
<dbReference type="Gene3D" id="3.40.190.10">
    <property type="entry name" value="Periplasmic binding protein-like II"/>
    <property type="match status" value="1"/>
</dbReference>
<organism evidence="7 8">
    <name type="scientific">Bacillus shihchuchen</name>
    <dbReference type="NCBI Taxonomy" id="3036942"/>
    <lineage>
        <taxon>Bacteria</taxon>
        <taxon>Bacillati</taxon>
        <taxon>Bacillota</taxon>
        <taxon>Bacilli</taxon>
        <taxon>Bacillales</taxon>
        <taxon>Bacillaceae</taxon>
        <taxon>Bacillus</taxon>
        <taxon>Bacillus cereus group</taxon>
    </lineage>
</organism>
<keyword evidence="4" id="KW-0472">Membrane</keyword>
<comment type="caution">
    <text evidence="7">The sequence shown here is derived from an EMBL/GenBank/DDBJ whole genome shotgun (WGS) entry which is preliminary data.</text>
</comment>
<keyword evidence="8" id="KW-1185">Reference proteome</keyword>
<dbReference type="PROSITE" id="PS51257">
    <property type="entry name" value="PROKAR_LIPOPROTEIN"/>
    <property type="match status" value="1"/>
</dbReference>
<comment type="subcellular location">
    <subcellularLocation>
        <location evidence="1">Cell membrane</location>
    </subcellularLocation>
</comment>
<feature type="signal peptide" evidence="5">
    <location>
        <begin position="1"/>
        <end position="23"/>
    </location>
</feature>
<evidence type="ECO:0000256" key="2">
    <source>
        <dbReference type="ARBA" id="ARBA00022448"/>
    </source>
</evidence>
<dbReference type="Pfam" id="PF04069">
    <property type="entry name" value="OpuAC"/>
    <property type="match status" value="1"/>
</dbReference>
<evidence type="ECO:0000259" key="6">
    <source>
        <dbReference type="Pfam" id="PF04069"/>
    </source>
</evidence>
<dbReference type="SUPFAM" id="SSF53850">
    <property type="entry name" value="Periplasmic binding protein-like II"/>
    <property type="match status" value="1"/>
</dbReference>
<proteinExistence type="predicted"/>
<dbReference type="InterPro" id="IPR007210">
    <property type="entry name" value="ABC_Gly_betaine_transp_sub-bd"/>
</dbReference>
<evidence type="ECO:0000256" key="1">
    <source>
        <dbReference type="ARBA" id="ARBA00004236"/>
    </source>
</evidence>
<evidence type="ECO:0000256" key="3">
    <source>
        <dbReference type="ARBA" id="ARBA00022475"/>
    </source>
</evidence>
<protein>
    <submittedName>
        <fullName evidence="7">Glycine betaine ABC transporter substrate-binding protein</fullName>
    </submittedName>
</protein>
<name>A0ABT7KV62_9BACI</name>
<evidence type="ECO:0000256" key="4">
    <source>
        <dbReference type="ARBA" id="ARBA00023136"/>
    </source>
</evidence>